<feature type="transmembrane region" description="Helical" evidence="8">
    <location>
        <begin position="46"/>
        <end position="67"/>
    </location>
</feature>
<feature type="transmembrane region" description="Helical" evidence="8">
    <location>
        <begin position="6"/>
        <end position="34"/>
    </location>
</feature>
<comment type="subcellular location">
    <subcellularLocation>
        <location evidence="1 8">Cell membrane</location>
        <topology evidence="1 8">Multi-pass membrane protein</topology>
    </subcellularLocation>
</comment>
<dbReference type="AlphaFoldDB" id="A0A2K9AJR4"/>
<dbReference type="OrthoDB" id="7028171at2"/>
<name>A0A2K9AJR4_9GAMM</name>
<dbReference type="EMBL" id="CP025120">
    <property type="protein sequence ID" value="AUD79194.1"/>
    <property type="molecule type" value="Genomic_DNA"/>
</dbReference>
<keyword evidence="6 8" id="KW-1133">Transmembrane helix</keyword>
<proteinExistence type="inferred from homology"/>
<organism evidence="9 10">
    <name type="scientific">Kangiella profundi</name>
    <dbReference type="NCBI Taxonomy" id="1561924"/>
    <lineage>
        <taxon>Bacteria</taxon>
        <taxon>Pseudomonadati</taxon>
        <taxon>Pseudomonadota</taxon>
        <taxon>Gammaproteobacteria</taxon>
        <taxon>Kangiellales</taxon>
        <taxon>Kangiellaceae</taxon>
        <taxon>Kangiella</taxon>
    </lineage>
</organism>
<feature type="transmembrane region" description="Helical" evidence="8">
    <location>
        <begin position="99"/>
        <end position="118"/>
    </location>
</feature>
<dbReference type="InterPro" id="IPR052017">
    <property type="entry name" value="TSUP"/>
</dbReference>
<evidence type="ECO:0000256" key="8">
    <source>
        <dbReference type="RuleBase" id="RU363041"/>
    </source>
</evidence>
<evidence type="ECO:0000256" key="5">
    <source>
        <dbReference type="ARBA" id="ARBA00022692"/>
    </source>
</evidence>
<evidence type="ECO:0000256" key="7">
    <source>
        <dbReference type="ARBA" id="ARBA00023136"/>
    </source>
</evidence>
<reference evidence="9 10" key="1">
    <citation type="submission" date="2017-12" db="EMBL/GenBank/DDBJ databases">
        <title>Kangiella profundi FT102 completed genome.</title>
        <authorList>
            <person name="Xu J."/>
            <person name="Wang J."/>
            <person name="Lu Y."/>
        </authorList>
    </citation>
    <scope>NUCLEOTIDE SEQUENCE [LARGE SCALE GENOMIC DNA]</scope>
    <source>
        <strain evidence="9 10">FT102</strain>
    </source>
</reference>
<evidence type="ECO:0000256" key="4">
    <source>
        <dbReference type="ARBA" id="ARBA00022475"/>
    </source>
</evidence>
<dbReference type="KEGG" id="kpd:CW740_08025"/>
<feature type="transmembrane region" description="Helical" evidence="8">
    <location>
        <begin position="130"/>
        <end position="147"/>
    </location>
</feature>
<evidence type="ECO:0000313" key="10">
    <source>
        <dbReference type="Proteomes" id="UP000232693"/>
    </source>
</evidence>
<keyword evidence="10" id="KW-1185">Reference proteome</keyword>
<feature type="transmembrane region" description="Helical" evidence="8">
    <location>
        <begin position="197"/>
        <end position="215"/>
    </location>
</feature>
<feature type="transmembrane region" description="Helical" evidence="8">
    <location>
        <begin position="227"/>
        <end position="247"/>
    </location>
</feature>
<dbReference type="Proteomes" id="UP000232693">
    <property type="component" value="Chromosome"/>
</dbReference>
<comment type="similarity">
    <text evidence="2 8">Belongs to the 4-toluene sulfonate uptake permease (TSUP) (TC 2.A.102) family.</text>
</comment>
<evidence type="ECO:0000256" key="1">
    <source>
        <dbReference type="ARBA" id="ARBA00004651"/>
    </source>
</evidence>
<keyword evidence="4 8" id="KW-1003">Cell membrane</keyword>
<accession>A0A2K9AJR4</accession>
<dbReference type="RefSeq" id="WP_106647020.1">
    <property type="nucleotide sequence ID" value="NZ_BMGO01000001.1"/>
</dbReference>
<dbReference type="Pfam" id="PF01925">
    <property type="entry name" value="TauE"/>
    <property type="match status" value="1"/>
</dbReference>
<sequence>MTEVIIYWSVAAIAVLITGISKSGFAGGAGAVAVPLLSQVMPPLQAIALMLPLLIIMDGFSVKLWWGQYNRKLLVALIPASLIGVAIGYATADQLSENWIRLILGVIAIAFVLIQFLPSGKSHNQQKPNVVLGAMAGASAGFTSFLAHAGGPPLNMYLLKQKLQRSEFLATAVYFFAAINLFKLYPYIALEQFNKQVLWQGALLIPVALIGVALGKWLQSHLSQKTFLNIIYVLLFGLGCKLLYSALVELL</sequence>
<evidence type="ECO:0000256" key="2">
    <source>
        <dbReference type="ARBA" id="ARBA00009142"/>
    </source>
</evidence>
<dbReference type="InterPro" id="IPR002781">
    <property type="entry name" value="TM_pro_TauE-like"/>
</dbReference>
<dbReference type="PANTHER" id="PTHR30269">
    <property type="entry name" value="TRANSMEMBRANE PROTEIN YFCA"/>
    <property type="match status" value="1"/>
</dbReference>
<evidence type="ECO:0000256" key="6">
    <source>
        <dbReference type="ARBA" id="ARBA00022989"/>
    </source>
</evidence>
<gene>
    <name evidence="9" type="ORF">CW740_08025</name>
</gene>
<feature type="transmembrane region" description="Helical" evidence="8">
    <location>
        <begin position="168"/>
        <end position="185"/>
    </location>
</feature>
<dbReference type="GO" id="GO:0005886">
    <property type="term" value="C:plasma membrane"/>
    <property type="evidence" value="ECO:0007669"/>
    <property type="project" value="UniProtKB-SubCell"/>
</dbReference>
<evidence type="ECO:0000313" key="9">
    <source>
        <dbReference type="EMBL" id="AUD79194.1"/>
    </source>
</evidence>
<protein>
    <recommendedName>
        <fullName evidence="8">Probable membrane transporter protein</fullName>
    </recommendedName>
</protein>
<keyword evidence="7 8" id="KW-0472">Membrane</keyword>
<evidence type="ECO:0000256" key="3">
    <source>
        <dbReference type="ARBA" id="ARBA00022448"/>
    </source>
</evidence>
<dbReference type="PANTHER" id="PTHR30269:SF37">
    <property type="entry name" value="MEMBRANE TRANSPORTER PROTEIN"/>
    <property type="match status" value="1"/>
</dbReference>
<keyword evidence="5 8" id="KW-0812">Transmembrane</keyword>
<feature type="transmembrane region" description="Helical" evidence="8">
    <location>
        <begin position="73"/>
        <end position="92"/>
    </location>
</feature>
<keyword evidence="3" id="KW-0813">Transport</keyword>